<feature type="domain" description="RRM" evidence="3">
    <location>
        <begin position="42"/>
        <end position="119"/>
    </location>
</feature>
<proteinExistence type="predicted"/>
<comment type="caution">
    <text evidence="4">The sequence shown here is derived from an EMBL/GenBank/DDBJ whole genome shotgun (WGS) entry which is preliminary data.</text>
</comment>
<dbReference type="InterPro" id="IPR000504">
    <property type="entry name" value="RRM_dom"/>
</dbReference>
<protein>
    <recommendedName>
        <fullName evidence="3">RRM domain-containing protein</fullName>
    </recommendedName>
</protein>
<evidence type="ECO:0000259" key="3">
    <source>
        <dbReference type="PROSITE" id="PS50102"/>
    </source>
</evidence>
<evidence type="ECO:0000313" key="5">
    <source>
        <dbReference type="Proteomes" id="UP000489600"/>
    </source>
</evidence>
<keyword evidence="1 2" id="KW-0694">RNA-binding</keyword>
<dbReference type="OrthoDB" id="1875751at2759"/>
<evidence type="ECO:0000313" key="4">
    <source>
        <dbReference type="EMBL" id="VVA99616.1"/>
    </source>
</evidence>
<dbReference type="PANTHER" id="PTHR48024:SF9">
    <property type="entry name" value="UBP1-ASSOCIATED PROTEINS 1A-RELATED"/>
    <property type="match status" value="1"/>
</dbReference>
<accession>A0A565BFI8</accession>
<evidence type="ECO:0000256" key="2">
    <source>
        <dbReference type="PROSITE-ProRule" id="PRU00176"/>
    </source>
</evidence>
<dbReference type="PANTHER" id="PTHR48024">
    <property type="entry name" value="GEO13361P1-RELATED"/>
    <property type="match status" value="1"/>
</dbReference>
<evidence type="ECO:0000256" key="1">
    <source>
        <dbReference type="ARBA" id="ARBA00022884"/>
    </source>
</evidence>
<dbReference type="AlphaFoldDB" id="A0A565BFI8"/>
<dbReference type="Proteomes" id="UP000489600">
    <property type="component" value="Unassembled WGS sequence"/>
</dbReference>
<name>A0A565BFI8_9BRAS</name>
<sequence>MKLQLVSYSKEELIYLIYKTAEKGSRLMSAILESAERDISERNIFVRGFGWDTTQEYLKAAFESYGEIEECSVIMDKDTGRSKGYGFVLFKTRKEGRKRGTEKSGEKNIQPHRVKFALTQIPNPSDVALPGIELAQRQRFEQRQQQPTMEMFGHNMPFFGHSQPPGFDPMYGASLRGNQMVAGLPNYGMFGSGLMNQESVAPSNHVGMARQYFGDPERTYWYQR</sequence>
<reference evidence="4" key="1">
    <citation type="submission" date="2019-07" db="EMBL/GenBank/DDBJ databases">
        <authorList>
            <person name="Dittberner H."/>
        </authorList>
    </citation>
    <scope>NUCLEOTIDE SEQUENCE [LARGE SCALE GENOMIC DNA]</scope>
</reference>
<dbReference type="SUPFAM" id="SSF54928">
    <property type="entry name" value="RNA-binding domain, RBD"/>
    <property type="match status" value="1"/>
</dbReference>
<dbReference type="EMBL" id="CABITT030000003">
    <property type="protein sequence ID" value="VVA99616.1"/>
    <property type="molecule type" value="Genomic_DNA"/>
</dbReference>
<dbReference type="GO" id="GO:0003723">
    <property type="term" value="F:RNA binding"/>
    <property type="evidence" value="ECO:0007669"/>
    <property type="project" value="UniProtKB-UniRule"/>
</dbReference>
<dbReference type="InterPro" id="IPR035979">
    <property type="entry name" value="RBD_domain_sf"/>
</dbReference>
<dbReference type="InterPro" id="IPR012677">
    <property type="entry name" value="Nucleotide-bd_a/b_plait_sf"/>
</dbReference>
<keyword evidence="5" id="KW-1185">Reference proteome</keyword>
<dbReference type="Gene3D" id="3.30.70.330">
    <property type="match status" value="1"/>
</dbReference>
<dbReference type="SMART" id="SM00360">
    <property type="entry name" value="RRM"/>
    <property type="match status" value="1"/>
</dbReference>
<dbReference type="InterPro" id="IPR050886">
    <property type="entry name" value="RNA-binding_reg"/>
</dbReference>
<dbReference type="GO" id="GO:0005634">
    <property type="term" value="C:nucleus"/>
    <property type="evidence" value="ECO:0007669"/>
    <property type="project" value="TreeGrafter"/>
</dbReference>
<gene>
    <name evidence="4" type="ORF">ANE_LOCUS10061</name>
</gene>
<organism evidence="4 5">
    <name type="scientific">Arabis nemorensis</name>
    <dbReference type="NCBI Taxonomy" id="586526"/>
    <lineage>
        <taxon>Eukaryota</taxon>
        <taxon>Viridiplantae</taxon>
        <taxon>Streptophyta</taxon>
        <taxon>Embryophyta</taxon>
        <taxon>Tracheophyta</taxon>
        <taxon>Spermatophyta</taxon>
        <taxon>Magnoliopsida</taxon>
        <taxon>eudicotyledons</taxon>
        <taxon>Gunneridae</taxon>
        <taxon>Pentapetalae</taxon>
        <taxon>rosids</taxon>
        <taxon>malvids</taxon>
        <taxon>Brassicales</taxon>
        <taxon>Brassicaceae</taxon>
        <taxon>Arabideae</taxon>
        <taxon>Arabis</taxon>
    </lineage>
</organism>
<dbReference type="PROSITE" id="PS50102">
    <property type="entry name" value="RRM"/>
    <property type="match status" value="1"/>
</dbReference>
<dbReference type="Pfam" id="PF00076">
    <property type="entry name" value="RRM_1"/>
    <property type="match status" value="1"/>
</dbReference>